<protein>
    <submittedName>
        <fullName evidence="1">Uncharacterized protein</fullName>
    </submittedName>
</protein>
<sequence length="57" mass="5946">SLMAASSNLLLDPPCGATAFTHDQTTMTTSSIVEDIHDSGRGKMEKCGICGDMGLKT</sequence>
<dbReference type="Proteomes" id="UP000595437">
    <property type="component" value="Chromosome 11"/>
</dbReference>
<dbReference type="EMBL" id="CP045900">
    <property type="protein sequence ID" value="QQP41931.1"/>
    <property type="molecule type" value="Genomic_DNA"/>
</dbReference>
<gene>
    <name evidence="1" type="ORF">FKW44_016445</name>
</gene>
<organism evidence="1 2">
    <name type="scientific">Caligus rogercresseyi</name>
    <name type="common">Sea louse</name>
    <dbReference type="NCBI Taxonomy" id="217165"/>
    <lineage>
        <taxon>Eukaryota</taxon>
        <taxon>Metazoa</taxon>
        <taxon>Ecdysozoa</taxon>
        <taxon>Arthropoda</taxon>
        <taxon>Crustacea</taxon>
        <taxon>Multicrustacea</taxon>
        <taxon>Hexanauplia</taxon>
        <taxon>Copepoda</taxon>
        <taxon>Siphonostomatoida</taxon>
        <taxon>Caligidae</taxon>
        <taxon>Caligus</taxon>
    </lineage>
</organism>
<keyword evidence="2" id="KW-1185">Reference proteome</keyword>
<feature type="non-terminal residue" evidence="1">
    <location>
        <position position="1"/>
    </location>
</feature>
<feature type="non-terminal residue" evidence="1">
    <location>
        <position position="57"/>
    </location>
</feature>
<evidence type="ECO:0000313" key="2">
    <source>
        <dbReference type="Proteomes" id="UP000595437"/>
    </source>
</evidence>
<reference evidence="2" key="1">
    <citation type="submission" date="2021-01" db="EMBL/GenBank/DDBJ databases">
        <title>Caligus Genome Assembly.</title>
        <authorList>
            <person name="Gallardo-Escarate C."/>
        </authorList>
    </citation>
    <scope>NUCLEOTIDE SEQUENCE [LARGE SCALE GENOMIC DNA]</scope>
</reference>
<name>A0A7T8H2G5_CALRO</name>
<accession>A0A7T8H2G5</accession>
<evidence type="ECO:0000313" key="1">
    <source>
        <dbReference type="EMBL" id="QQP41931.1"/>
    </source>
</evidence>
<dbReference type="AlphaFoldDB" id="A0A7T8H2G5"/>
<proteinExistence type="predicted"/>